<dbReference type="Proteomes" id="UP000237662">
    <property type="component" value="Unassembled WGS sequence"/>
</dbReference>
<feature type="signal peptide" evidence="2">
    <location>
        <begin position="1"/>
        <end position="20"/>
    </location>
</feature>
<evidence type="ECO:0000259" key="3">
    <source>
        <dbReference type="PROSITE" id="PS51677"/>
    </source>
</evidence>
<dbReference type="GO" id="GO:0016810">
    <property type="term" value="F:hydrolase activity, acting on carbon-nitrogen (but not peptide) bonds"/>
    <property type="evidence" value="ECO:0007669"/>
    <property type="project" value="InterPro"/>
</dbReference>
<evidence type="ECO:0000313" key="5">
    <source>
        <dbReference type="Proteomes" id="UP000237662"/>
    </source>
</evidence>
<dbReference type="EMBL" id="PTJC01000005">
    <property type="protein sequence ID" value="PPK88126.1"/>
    <property type="molecule type" value="Genomic_DNA"/>
</dbReference>
<name>A0A2S6I9E9_9BACT</name>
<dbReference type="PANTHER" id="PTHR34216">
    <property type="match status" value="1"/>
</dbReference>
<dbReference type="SUPFAM" id="SSF88713">
    <property type="entry name" value="Glycoside hydrolase/deacetylase"/>
    <property type="match status" value="1"/>
</dbReference>
<dbReference type="Gene3D" id="3.20.20.370">
    <property type="entry name" value="Glycoside hydrolase/deacetylase"/>
    <property type="match status" value="1"/>
</dbReference>
<dbReference type="InterPro" id="IPR002509">
    <property type="entry name" value="NODB_dom"/>
</dbReference>
<reference evidence="4 5" key="1">
    <citation type="submission" date="2018-02" db="EMBL/GenBank/DDBJ databases">
        <title>Genomic Encyclopedia of Archaeal and Bacterial Type Strains, Phase II (KMG-II): from individual species to whole genera.</title>
        <authorList>
            <person name="Goeker M."/>
        </authorList>
    </citation>
    <scope>NUCLEOTIDE SEQUENCE [LARGE SCALE GENOMIC DNA]</scope>
    <source>
        <strain evidence="4 5">DSM 29526</strain>
    </source>
</reference>
<dbReference type="GO" id="GO:0005975">
    <property type="term" value="P:carbohydrate metabolic process"/>
    <property type="evidence" value="ECO:0007669"/>
    <property type="project" value="InterPro"/>
</dbReference>
<keyword evidence="5" id="KW-1185">Reference proteome</keyword>
<dbReference type="InterPro" id="IPR011330">
    <property type="entry name" value="Glyco_hydro/deAcase_b/a-brl"/>
</dbReference>
<evidence type="ECO:0000256" key="1">
    <source>
        <dbReference type="ARBA" id="ARBA00022729"/>
    </source>
</evidence>
<feature type="domain" description="NodB homology" evidence="3">
    <location>
        <begin position="38"/>
        <end position="344"/>
    </location>
</feature>
<dbReference type="OrthoDB" id="9778320at2"/>
<proteinExistence type="predicted"/>
<accession>A0A2S6I9E9</accession>
<dbReference type="PROSITE" id="PS51677">
    <property type="entry name" value="NODB"/>
    <property type="match status" value="1"/>
</dbReference>
<organism evidence="4 5">
    <name type="scientific">Neolewinella xylanilytica</name>
    <dbReference type="NCBI Taxonomy" id="1514080"/>
    <lineage>
        <taxon>Bacteria</taxon>
        <taxon>Pseudomonadati</taxon>
        <taxon>Bacteroidota</taxon>
        <taxon>Saprospiria</taxon>
        <taxon>Saprospirales</taxon>
        <taxon>Lewinellaceae</taxon>
        <taxon>Neolewinella</taxon>
    </lineage>
</organism>
<gene>
    <name evidence="4" type="ORF">CLV84_1090</name>
</gene>
<feature type="chain" id="PRO_5015682929" evidence="2">
    <location>
        <begin position="21"/>
        <end position="442"/>
    </location>
</feature>
<sequence>MPLRLSLCLLLAVSVPSTFAAQAPGHTDITRWQGDKTGAVSLTFDDGIITQFTVARPILDSLDMQATFYVITGKIPGSFGGRFIGRNREDILREAAAVPTDSTTFFERASLIAFTGTSEAVDYHTRAGEAYEGGGKKQAYALMDEAYQKLLKGKLRDTDAVVFHDNAVDTTTWADLRQYQSDGHEIASHTVTHPKLAVLDEANLLYELEQSRDDIKRFLGPAATFSAEGPYGTEDERVMEYAHRVYPALRNRMPAPYLAELNRASRLAPGAQEREYVQWQRGPTDGTSLQTMKSWIDTTLAHDNVWLVEVFHGVDAYGWAARPGAELREYFTYIKEREDRLWIAPFATVTKYMREREATTVSSQYSEGTIKATLSGKLDPAVYNVPLTFKTYVPDGWQAATLRNVSGPSSERILSVETDENGSFVRYHLPPDTPGWLIRKSE</sequence>
<comment type="caution">
    <text evidence="4">The sequence shown here is derived from an EMBL/GenBank/DDBJ whole genome shotgun (WGS) entry which is preliminary data.</text>
</comment>
<dbReference type="Pfam" id="PF01522">
    <property type="entry name" value="Polysacc_deac_1"/>
    <property type="match status" value="2"/>
</dbReference>
<protein>
    <submittedName>
        <fullName evidence="4">Polysaccharide deacetylase</fullName>
    </submittedName>
</protein>
<evidence type="ECO:0000313" key="4">
    <source>
        <dbReference type="EMBL" id="PPK88126.1"/>
    </source>
</evidence>
<dbReference type="InterPro" id="IPR051398">
    <property type="entry name" value="Polysacch_Deacetylase"/>
</dbReference>
<dbReference type="RefSeq" id="WP_104418699.1">
    <property type="nucleotide sequence ID" value="NZ_PTJC01000005.1"/>
</dbReference>
<dbReference type="AlphaFoldDB" id="A0A2S6I9E9"/>
<dbReference type="CDD" id="cd10918">
    <property type="entry name" value="CE4_NodB_like_5s_6s"/>
    <property type="match status" value="1"/>
</dbReference>
<keyword evidence="1 2" id="KW-0732">Signal</keyword>
<evidence type="ECO:0000256" key="2">
    <source>
        <dbReference type="SAM" id="SignalP"/>
    </source>
</evidence>
<dbReference type="PANTHER" id="PTHR34216:SF11">
    <property type="entry name" value="CHITOOLIGOSACCHARIDE DEACETYLASE"/>
    <property type="match status" value="1"/>
</dbReference>